<evidence type="ECO:0000313" key="1">
    <source>
        <dbReference type="Proteomes" id="UP000790787"/>
    </source>
</evidence>
<gene>
    <name evidence="2" type="primary">LOC142162294</name>
</gene>
<sequence length="146" mass="17032">MFPLVIWTIWINRNNNLYNNLTHKAVLHFAYNQAVEYKLLKEKENVTHQKIPISINWIKLPNNYIKLNIDRSFKEATSLCGFCGLFRDSRGQWVIGFQWTLPGISPLQAELMVLKTGLYIANKQVYTNIEVESDSTDAILVWIMEL</sequence>
<organism evidence="1 2">
    <name type="scientific">Nicotiana tabacum</name>
    <name type="common">Common tobacco</name>
    <dbReference type="NCBI Taxonomy" id="4097"/>
    <lineage>
        <taxon>Eukaryota</taxon>
        <taxon>Viridiplantae</taxon>
        <taxon>Streptophyta</taxon>
        <taxon>Embryophyta</taxon>
        <taxon>Tracheophyta</taxon>
        <taxon>Spermatophyta</taxon>
        <taxon>Magnoliopsida</taxon>
        <taxon>eudicotyledons</taxon>
        <taxon>Gunneridae</taxon>
        <taxon>Pentapetalae</taxon>
        <taxon>asterids</taxon>
        <taxon>lamiids</taxon>
        <taxon>Solanales</taxon>
        <taxon>Solanaceae</taxon>
        <taxon>Nicotianoideae</taxon>
        <taxon>Nicotianeae</taxon>
        <taxon>Nicotiana</taxon>
    </lineage>
</organism>
<reference evidence="2" key="2">
    <citation type="submission" date="2025-08" db="UniProtKB">
        <authorList>
            <consortium name="RefSeq"/>
        </authorList>
    </citation>
    <scope>IDENTIFICATION</scope>
    <source>
        <tissue evidence="2">Leaf</tissue>
    </source>
</reference>
<evidence type="ECO:0000313" key="2">
    <source>
        <dbReference type="RefSeq" id="XP_075074731.1"/>
    </source>
</evidence>
<reference evidence="1" key="1">
    <citation type="journal article" date="2014" name="Nat. Commun.">
        <title>The tobacco genome sequence and its comparison with those of tomato and potato.</title>
        <authorList>
            <person name="Sierro N."/>
            <person name="Battey J.N."/>
            <person name="Ouadi S."/>
            <person name="Bakaher N."/>
            <person name="Bovet L."/>
            <person name="Willig A."/>
            <person name="Goepfert S."/>
            <person name="Peitsch M.C."/>
            <person name="Ivanov N.V."/>
        </authorList>
    </citation>
    <scope>NUCLEOTIDE SEQUENCE [LARGE SCALE GENOMIC DNA]</scope>
</reference>
<dbReference type="RefSeq" id="XP_075074731.1">
    <property type="nucleotide sequence ID" value="XM_075218630.1"/>
</dbReference>
<keyword evidence="1" id="KW-1185">Reference proteome</keyword>
<dbReference type="Proteomes" id="UP000790787">
    <property type="component" value="Chromosome 7"/>
</dbReference>
<protein>
    <submittedName>
        <fullName evidence="2">Uncharacterized protein LOC142162294</fullName>
    </submittedName>
</protein>
<name>A0AC58RPS1_TOBAC</name>
<proteinExistence type="predicted"/>
<accession>A0AC58RPS1</accession>